<dbReference type="GO" id="GO:0033567">
    <property type="term" value="P:DNA replication, Okazaki fragment processing"/>
    <property type="evidence" value="ECO:0007669"/>
    <property type="project" value="InterPro"/>
</dbReference>
<protein>
    <submittedName>
        <fullName evidence="3">Ribonuclease H</fullName>
        <ecNumber evidence="3">3.1.26.4</ecNumber>
    </submittedName>
</protein>
<dbReference type="Proteomes" id="UP000222894">
    <property type="component" value="Genome"/>
</dbReference>
<accession>A0A219Y9Q0</accession>
<dbReference type="EC" id="3.1.26.4" evidence="3"/>
<evidence type="ECO:0000313" key="3">
    <source>
        <dbReference type="EMBL" id="APU00690.1"/>
    </source>
</evidence>
<dbReference type="PANTHER" id="PTHR42646:SF2">
    <property type="entry name" value="5'-3' EXONUCLEASE FAMILY PROTEIN"/>
    <property type="match status" value="1"/>
</dbReference>
<dbReference type="SUPFAM" id="SSF88723">
    <property type="entry name" value="PIN domain-like"/>
    <property type="match status" value="1"/>
</dbReference>
<dbReference type="Gene3D" id="3.40.50.1010">
    <property type="entry name" value="5'-nuclease"/>
    <property type="match status" value="1"/>
</dbReference>
<dbReference type="InterPro" id="IPR038969">
    <property type="entry name" value="FEN"/>
</dbReference>
<dbReference type="SUPFAM" id="SSF47807">
    <property type="entry name" value="5' to 3' exonuclease, C-terminal subdomain"/>
    <property type="match status" value="1"/>
</dbReference>
<feature type="domain" description="5'-3' exonuclease alpha-helical arch N-terminal" evidence="1">
    <location>
        <begin position="20"/>
        <end position="173"/>
    </location>
</feature>
<evidence type="ECO:0000259" key="2">
    <source>
        <dbReference type="Pfam" id="PF09293"/>
    </source>
</evidence>
<dbReference type="GO" id="GO:0003677">
    <property type="term" value="F:DNA binding"/>
    <property type="evidence" value="ECO:0007669"/>
    <property type="project" value="InterPro"/>
</dbReference>
<dbReference type="Pfam" id="PF02739">
    <property type="entry name" value="5_3_exonuc_N"/>
    <property type="match status" value="1"/>
</dbReference>
<dbReference type="GO" id="GO:0004523">
    <property type="term" value="F:RNA-DNA hybrid ribonuclease activity"/>
    <property type="evidence" value="ECO:0007669"/>
    <property type="project" value="UniProtKB-EC"/>
</dbReference>
<dbReference type="EMBL" id="KY290948">
    <property type="protein sequence ID" value="APU00690.1"/>
    <property type="molecule type" value="Genomic_DNA"/>
</dbReference>
<reference evidence="3 4" key="1">
    <citation type="journal article" date="2017" name="Sci. Rep.">
        <title>Characterization and diversity of phages infecting Aeromonas salmonicida subsp. salmonicida.</title>
        <authorList>
            <person name="Vincent A.T."/>
            <person name="Paquet V.E."/>
            <person name="Bernatchez A."/>
            <person name="Tremblay D.M."/>
            <person name="Moineau S."/>
            <person name="Charette S.J."/>
        </authorList>
    </citation>
    <scope>NUCLEOTIDE SEQUENCE [LARGE SCALE GENOMIC DNA]</scope>
</reference>
<keyword evidence="3" id="KW-0378">Hydrolase</keyword>
<evidence type="ECO:0000259" key="1">
    <source>
        <dbReference type="Pfam" id="PF02739"/>
    </source>
</evidence>
<dbReference type="InterPro" id="IPR036279">
    <property type="entry name" value="5-3_exonuclease_C_sf"/>
</dbReference>
<dbReference type="PANTHER" id="PTHR42646">
    <property type="entry name" value="FLAP ENDONUCLEASE XNI"/>
    <property type="match status" value="1"/>
</dbReference>
<dbReference type="InterPro" id="IPR020046">
    <property type="entry name" value="5-3_exonucl_a-hlix_arch_N"/>
</dbReference>
<feature type="domain" description="T4 RNase H C-terminal" evidence="2">
    <location>
        <begin position="185"/>
        <end position="307"/>
    </location>
</feature>
<dbReference type="Gene3D" id="1.10.150.20">
    <property type="entry name" value="5' to 3' exonuclease, C-terminal subdomain"/>
    <property type="match status" value="1"/>
</dbReference>
<dbReference type="InterPro" id="IPR036276">
    <property type="entry name" value="T4_RNaseH_C"/>
</dbReference>
<dbReference type="CDD" id="cd09860">
    <property type="entry name" value="PIN_T4-like"/>
    <property type="match status" value="1"/>
</dbReference>
<evidence type="ECO:0000313" key="4">
    <source>
        <dbReference type="Proteomes" id="UP000222894"/>
    </source>
</evidence>
<name>A0A219Y9Q0_9CAUD</name>
<dbReference type="Pfam" id="PF09293">
    <property type="entry name" value="RNaseH_C"/>
    <property type="match status" value="1"/>
</dbReference>
<proteinExistence type="predicted"/>
<sequence>MNLDSFMGEAEKTGGPDVNIIDASQLIIATVMANFEPDEVNEAMLRHLIFDTMRNNVKKFKAEYPETIIAFDDSKDGYWRRDLAWYYKKNRSISKEESKWDWDALFGFINKIVDEMLTVYPGVKMIKIGKTEADDIIAILTKLFTDQGRCVMISSSDSDFTQLHKFKGVKQYSPAQKKSVKPKNGSPKHDLFYKIIKGDGKDGVAGIKCRSTYVIDRVEGERAPPCSAKWIESLVQSEDPRAALENEEWQKRWDENVKLLDLSQIPDHVAEKILTSYNNCTVNPRGKLYSYFVKNRLTKLLTKVNQF</sequence>
<dbReference type="GO" id="GO:0017108">
    <property type="term" value="F:5'-flap endonuclease activity"/>
    <property type="evidence" value="ECO:0007669"/>
    <property type="project" value="InterPro"/>
</dbReference>
<dbReference type="InterPro" id="IPR029060">
    <property type="entry name" value="PIN-like_dom_sf"/>
</dbReference>
<organism evidence="3 4">
    <name type="scientific">Aeromonas phage 44RR2.8t.2</name>
    <dbReference type="NCBI Taxonomy" id="1932900"/>
    <lineage>
        <taxon>Viruses</taxon>
        <taxon>Duplodnaviria</taxon>
        <taxon>Heunggongvirae</taxon>
        <taxon>Uroviricota</taxon>
        <taxon>Caudoviricetes</taxon>
        <taxon>Pantevenvirales</taxon>
        <taxon>Straboviridae</taxon>
        <taxon>Biquartavirus</taxon>
        <taxon>Biquartavirus 44RR2</taxon>
    </lineage>
</organism>